<name>A0A8S9E5A9_EUDMI</name>
<protein>
    <recommendedName>
        <fullName evidence="1">DUF4685 domain-containing protein</fullName>
    </recommendedName>
</protein>
<dbReference type="EMBL" id="VULB01015700">
    <property type="protein sequence ID" value="KAF1469093.1"/>
    <property type="molecule type" value="Genomic_DNA"/>
</dbReference>
<feature type="non-terminal residue" evidence="2">
    <location>
        <position position="1"/>
    </location>
</feature>
<dbReference type="AlphaFoldDB" id="A0A8S9E5A9"/>
<feature type="non-terminal residue" evidence="2">
    <location>
        <position position="75"/>
    </location>
</feature>
<organism evidence="2 3">
    <name type="scientific">Eudyptula minor novaehollandiae</name>
    <name type="common">Australian little penguin</name>
    <dbReference type="NCBI Taxonomy" id="2052820"/>
    <lineage>
        <taxon>Eukaryota</taxon>
        <taxon>Metazoa</taxon>
        <taxon>Chordata</taxon>
        <taxon>Craniata</taxon>
        <taxon>Vertebrata</taxon>
        <taxon>Euteleostomi</taxon>
        <taxon>Archelosauria</taxon>
        <taxon>Archosauria</taxon>
        <taxon>Dinosauria</taxon>
        <taxon>Saurischia</taxon>
        <taxon>Theropoda</taxon>
        <taxon>Coelurosauria</taxon>
        <taxon>Aves</taxon>
        <taxon>Neognathae</taxon>
        <taxon>Neoaves</taxon>
        <taxon>Aequornithes</taxon>
        <taxon>Sphenisciformes</taxon>
        <taxon>Spheniscidae</taxon>
        <taxon>Eudyptula</taxon>
    </lineage>
</organism>
<reference evidence="2" key="1">
    <citation type="journal article" date="2019" name="Gigascience">
        <title>High-coverage genomes to elucidate the evolution of penguins.</title>
        <authorList>
            <person name="Pan H."/>
            <person name="Cole T.L."/>
            <person name="Bi X."/>
            <person name="Fang M."/>
            <person name="Zhou C."/>
            <person name="Yang Z."/>
            <person name="Ksepka D.T."/>
            <person name="Hart T."/>
            <person name="Bouzat J.L."/>
            <person name="Argilla L.S."/>
            <person name="Bertelsen M.F."/>
            <person name="Boersma P.D."/>
            <person name="Bost C.A."/>
            <person name="Cherel Y."/>
            <person name="Dann P."/>
            <person name="Fiddaman S.R."/>
            <person name="Howard P."/>
            <person name="Labuschagne K."/>
            <person name="Mattern T."/>
            <person name="Miller G."/>
            <person name="Parker P."/>
            <person name="Phillips R.A."/>
            <person name="Quillfeldt P."/>
            <person name="Ryan P.G."/>
            <person name="Taylor H."/>
            <person name="Thompson D.R."/>
            <person name="Young M.J."/>
            <person name="Ellegaard M.R."/>
            <person name="Gilbert M.T.P."/>
            <person name="Sinding M.S."/>
            <person name="Pacheco G."/>
            <person name="Shepherd L.D."/>
            <person name="Tennyson A.J.D."/>
            <person name="Grosser S."/>
            <person name="Kay E."/>
            <person name="Nupen L.J."/>
            <person name="Ellenberg U."/>
            <person name="Houston D.M."/>
            <person name="Reeve A.H."/>
            <person name="Johnson K."/>
            <person name="Masello J.F."/>
            <person name="Stracke T."/>
            <person name="McKinlay B."/>
            <person name="Borboroglu P.G."/>
            <person name="Zhang D.X."/>
            <person name="Zhang G."/>
        </authorList>
    </citation>
    <scope>NUCLEOTIDE SEQUENCE</scope>
    <source>
        <strain evidence="2">10/9/18-1</strain>
    </source>
</reference>
<sequence>AAAVQPGWCLSLSCISEMPASDGDWDLGVSLQDTESCRAFVPGQELELSPRHEQAKQLLQRARMKARTNPLRASH</sequence>
<dbReference type="InterPro" id="IPR032756">
    <property type="entry name" value="DUF4685"/>
</dbReference>
<comment type="caution">
    <text evidence="2">The sequence shown here is derived from an EMBL/GenBank/DDBJ whole genome shotgun (WGS) entry which is preliminary data.</text>
</comment>
<dbReference type="Pfam" id="PF15737">
    <property type="entry name" value="DUF4685"/>
    <property type="match status" value="1"/>
</dbReference>
<proteinExistence type="predicted"/>
<evidence type="ECO:0000313" key="2">
    <source>
        <dbReference type="EMBL" id="KAF1469093.1"/>
    </source>
</evidence>
<evidence type="ECO:0000313" key="3">
    <source>
        <dbReference type="Proteomes" id="UP000818537"/>
    </source>
</evidence>
<accession>A0A8S9E5A9</accession>
<evidence type="ECO:0000259" key="1">
    <source>
        <dbReference type="Pfam" id="PF15737"/>
    </source>
</evidence>
<gene>
    <name evidence="2" type="ORF">FQV18_0009975</name>
</gene>
<feature type="domain" description="DUF4685" evidence="1">
    <location>
        <begin position="38"/>
        <end position="75"/>
    </location>
</feature>
<dbReference type="Proteomes" id="UP000818537">
    <property type="component" value="Unassembled WGS sequence"/>
</dbReference>